<organism evidence="6 7">
    <name type="scientific">Streptosporangium becharense</name>
    <dbReference type="NCBI Taxonomy" id="1816182"/>
    <lineage>
        <taxon>Bacteria</taxon>
        <taxon>Bacillati</taxon>
        <taxon>Actinomycetota</taxon>
        <taxon>Actinomycetes</taxon>
        <taxon>Streptosporangiales</taxon>
        <taxon>Streptosporangiaceae</taxon>
        <taxon>Streptosporangium</taxon>
    </lineage>
</organism>
<dbReference type="Pfam" id="PF13365">
    <property type="entry name" value="Trypsin_2"/>
    <property type="match status" value="1"/>
</dbReference>
<protein>
    <submittedName>
        <fullName evidence="6">S1-C subfamily serine protease</fullName>
    </submittedName>
</protein>
<dbReference type="PROSITE" id="PS50106">
    <property type="entry name" value="PDZ"/>
    <property type="match status" value="1"/>
</dbReference>
<evidence type="ECO:0000259" key="5">
    <source>
        <dbReference type="PROSITE" id="PS50106"/>
    </source>
</evidence>
<comment type="caution">
    <text evidence="6">The sequence shown here is derived from an EMBL/GenBank/DDBJ whole genome shotgun (WGS) entry which is preliminary data.</text>
</comment>
<dbReference type="Pfam" id="PF13180">
    <property type="entry name" value="PDZ_2"/>
    <property type="match status" value="1"/>
</dbReference>
<keyword evidence="1 6" id="KW-0645">Protease</keyword>
<gene>
    <name evidence="6" type="ORF">F4562_002334</name>
</gene>
<dbReference type="SUPFAM" id="SSF50156">
    <property type="entry name" value="PDZ domain-like"/>
    <property type="match status" value="1"/>
</dbReference>
<dbReference type="EMBL" id="JACHMP010000001">
    <property type="protein sequence ID" value="MBB5819272.1"/>
    <property type="molecule type" value="Genomic_DNA"/>
</dbReference>
<keyword evidence="7" id="KW-1185">Reference proteome</keyword>
<dbReference type="Gene3D" id="2.40.10.120">
    <property type="match status" value="1"/>
</dbReference>
<feature type="chain" id="PRO_5038591995" evidence="4">
    <location>
        <begin position="20"/>
        <end position="365"/>
    </location>
</feature>
<accession>A0A7W9IEJ3</accession>
<dbReference type="GO" id="GO:0004252">
    <property type="term" value="F:serine-type endopeptidase activity"/>
    <property type="evidence" value="ECO:0007669"/>
    <property type="project" value="InterPro"/>
</dbReference>
<dbReference type="InterPro" id="IPR051201">
    <property type="entry name" value="Chloro_Bact_Ser_Proteases"/>
</dbReference>
<feature type="region of interest" description="Disordered" evidence="3">
    <location>
        <begin position="27"/>
        <end position="56"/>
    </location>
</feature>
<evidence type="ECO:0000313" key="6">
    <source>
        <dbReference type="EMBL" id="MBB5819272.1"/>
    </source>
</evidence>
<evidence type="ECO:0000256" key="3">
    <source>
        <dbReference type="SAM" id="MobiDB-lite"/>
    </source>
</evidence>
<evidence type="ECO:0000313" key="7">
    <source>
        <dbReference type="Proteomes" id="UP000540685"/>
    </source>
</evidence>
<feature type="domain" description="PDZ" evidence="5">
    <location>
        <begin position="256"/>
        <end position="336"/>
    </location>
</feature>
<dbReference type="PANTHER" id="PTHR43343">
    <property type="entry name" value="PEPTIDASE S12"/>
    <property type="match status" value="1"/>
</dbReference>
<dbReference type="SUPFAM" id="SSF50494">
    <property type="entry name" value="Trypsin-like serine proteases"/>
    <property type="match status" value="1"/>
</dbReference>
<evidence type="ECO:0000256" key="4">
    <source>
        <dbReference type="SAM" id="SignalP"/>
    </source>
</evidence>
<dbReference type="GO" id="GO:0006508">
    <property type="term" value="P:proteolysis"/>
    <property type="evidence" value="ECO:0007669"/>
    <property type="project" value="UniProtKB-KW"/>
</dbReference>
<dbReference type="InterPro" id="IPR001478">
    <property type="entry name" value="PDZ"/>
</dbReference>
<dbReference type="PANTHER" id="PTHR43343:SF3">
    <property type="entry name" value="PROTEASE DO-LIKE 8, CHLOROPLASTIC"/>
    <property type="match status" value="1"/>
</dbReference>
<keyword evidence="2" id="KW-0378">Hydrolase</keyword>
<dbReference type="Gene3D" id="2.30.42.10">
    <property type="match status" value="1"/>
</dbReference>
<dbReference type="AlphaFoldDB" id="A0A7W9IEJ3"/>
<dbReference type="RefSeq" id="WP_184538817.1">
    <property type="nucleotide sequence ID" value="NZ_JACHMP010000001.1"/>
</dbReference>
<feature type="compositionally biased region" description="Low complexity" evidence="3">
    <location>
        <begin position="27"/>
        <end position="49"/>
    </location>
</feature>
<dbReference type="InterPro" id="IPR001940">
    <property type="entry name" value="Peptidase_S1C"/>
</dbReference>
<name>A0A7W9IEJ3_9ACTN</name>
<sequence length="365" mass="35626">MWASKAGAALLAAVAVTLAGCGPAGPATPTGPAASTAAPATPASPPGEAAGPGGAPADLERAYEQVINRVLPSIVQITTGSGLGSGIIYDKDGHIITNAHVVGESERFEVTLATGGAPRPARLVASFEAGDLAVIKVDDPAGLTPAVMGDSSRLRVGQIVLAMGNPLGLSGSVTQGIVSALGRTVSEPSDGDSPGATIAGAIQTSASINPGNSGGALVNLAGEVIGVPTLTAVNPELGNAPAPGIGFAIPSNTAKDVATQIIRDGRVVNTRRAALGVTVRTVIDTSGRPAGVGVVRVSRGSGAAKAGIEAGDVITSVDGRPTPTTQDLSEALAALRPGDEAKVEILRPGGSTDTVAVTLGELPGG</sequence>
<dbReference type="PRINTS" id="PR00834">
    <property type="entry name" value="PROTEASES2C"/>
</dbReference>
<dbReference type="InterPro" id="IPR036034">
    <property type="entry name" value="PDZ_sf"/>
</dbReference>
<dbReference type="PROSITE" id="PS51257">
    <property type="entry name" value="PROKAR_LIPOPROTEIN"/>
    <property type="match status" value="1"/>
</dbReference>
<dbReference type="SMART" id="SM00228">
    <property type="entry name" value="PDZ"/>
    <property type="match status" value="1"/>
</dbReference>
<feature type="signal peptide" evidence="4">
    <location>
        <begin position="1"/>
        <end position="19"/>
    </location>
</feature>
<dbReference type="Proteomes" id="UP000540685">
    <property type="component" value="Unassembled WGS sequence"/>
</dbReference>
<proteinExistence type="predicted"/>
<keyword evidence="4" id="KW-0732">Signal</keyword>
<dbReference type="InterPro" id="IPR009003">
    <property type="entry name" value="Peptidase_S1_PA"/>
</dbReference>
<reference evidence="6 7" key="1">
    <citation type="submission" date="2020-08" db="EMBL/GenBank/DDBJ databases">
        <title>Sequencing the genomes of 1000 actinobacteria strains.</title>
        <authorList>
            <person name="Klenk H.-P."/>
        </authorList>
    </citation>
    <scope>NUCLEOTIDE SEQUENCE [LARGE SCALE GENOMIC DNA]</scope>
    <source>
        <strain evidence="6 7">DSM 46887</strain>
    </source>
</reference>
<evidence type="ECO:0000256" key="1">
    <source>
        <dbReference type="ARBA" id="ARBA00022670"/>
    </source>
</evidence>
<evidence type="ECO:0000256" key="2">
    <source>
        <dbReference type="ARBA" id="ARBA00022801"/>
    </source>
</evidence>